<dbReference type="EMBL" id="CP093346">
    <property type="protein sequence ID" value="WOG95296.1"/>
    <property type="molecule type" value="Genomic_DNA"/>
</dbReference>
<protein>
    <submittedName>
        <fullName evidence="1">Uncharacterized protein</fullName>
    </submittedName>
</protein>
<proteinExistence type="predicted"/>
<organism evidence="1 2">
    <name type="scientific">Daucus carota subsp. sativus</name>
    <name type="common">Carrot</name>
    <dbReference type="NCBI Taxonomy" id="79200"/>
    <lineage>
        <taxon>Eukaryota</taxon>
        <taxon>Viridiplantae</taxon>
        <taxon>Streptophyta</taxon>
        <taxon>Embryophyta</taxon>
        <taxon>Tracheophyta</taxon>
        <taxon>Spermatophyta</taxon>
        <taxon>Magnoliopsida</taxon>
        <taxon>eudicotyledons</taxon>
        <taxon>Gunneridae</taxon>
        <taxon>Pentapetalae</taxon>
        <taxon>asterids</taxon>
        <taxon>campanulids</taxon>
        <taxon>Apiales</taxon>
        <taxon>Apiaceae</taxon>
        <taxon>Apioideae</taxon>
        <taxon>Scandiceae</taxon>
        <taxon>Daucinae</taxon>
        <taxon>Daucus</taxon>
        <taxon>Daucus sect. Daucus</taxon>
    </lineage>
</organism>
<reference evidence="1" key="2">
    <citation type="submission" date="2022-03" db="EMBL/GenBank/DDBJ databases">
        <title>Draft title - Genomic analysis of global carrot germplasm unveils the trajectory of domestication and the origin of high carotenoid orange carrot.</title>
        <authorList>
            <person name="Iorizzo M."/>
            <person name="Ellison S."/>
            <person name="Senalik D."/>
            <person name="Macko-Podgorni A."/>
            <person name="Grzebelus D."/>
            <person name="Bostan H."/>
            <person name="Rolling W."/>
            <person name="Curaba J."/>
            <person name="Simon P."/>
        </authorList>
    </citation>
    <scope>NUCLEOTIDE SEQUENCE</scope>
    <source>
        <tissue evidence="1">Leaf</tissue>
    </source>
</reference>
<gene>
    <name evidence="1" type="ORF">DCAR_0414608</name>
</gene>
<sequence>MRIENNNIATIPTDIVIVLLELLLAGGFQDFYNFFMAWSQTQRAVVITSLLEKYPLRTLYKYGCRGSPADLLCFDNFFRIAENLGIGDAILYRRCRAIIYGAGDIDAHFTVLDTLSGNKHFLAMVANFILRSLYKQGTNGATLQVLIRVLNHPNYQDLIGPAVNHLSDIHSYIIFPELVDAVDIEACCPIHSTCVKVSLENQCPYTQNCLFCNIALMVTVFTRKPLAD</sequence>
<dbReference type="AlphaFoldDB" id="A0A175YBW7"/>
<accession>A0A175YBW7</accession>
<evidence type="ECO:0000313" key="1">
    <source>
        <dbReference type="EMBL" id="WOG95296.1"/>
    </source>
</evidence>
<name>A0A175YBW7_DAUCS</name>
<keyword evidence="2" id="KW-1185">Reference proteome</keyword>
<dbReference type="Proteomes" id="UP000077755">
    <property type="component" value="Chromosome 4"/>
</dbReference>
<reference evidence="1" key="1">
    <citation type="journal article" date="2016" name="Nat. Genet.">
        <title>A high-quality carrot genome assembly provides new insights into carotenoid accumulation and asterid genome evolution.</title>
        <authorList>
            <person name="Iorizzo M."/>
            <person name="Ellison S."/>
            <person name="Senalik D."/>
            <person name="Zeng P."/>
            <person name="Satapoomin P."/>
            <person name="Huang J."/>
            <person name="Bowman M."/>
            <person name="Iovene M."/>
            <person name="Sanseverino W."/>
            <person name="Cavagnaro P."/>
            <person name="Yildiz M."/>
            <person name="Macko-Podgorni A."/>
            <person name="Moranska E."/>
            <person name="Grzebelus E."/>
            <person name="Grzebelus D."/>
            <person name="Ashrafi H."/>
            <person name="Zheng Z."/>
            <person name="Cheng S."/>
            <person name="Spooner D."/>
            <person name="Van Deynze A."/>
            <person name="Simon P."/>
        </authorList>
    </citation>
    <scope>NUCLEOTIDE SEQUENCE</scope>
    <source>
        <tissue evidence="1">Leaf</tissue>
    </source>
</reference>
<evidence type="ECO:0000313" key="2">
    <source>
        <dbReference type="Proteomes" id="UP000077755"/>
    </source>
</evidence>
<dbReference type="Gramene" id="KZM81099">
    <property type="protein sequence ID" value="KZM81099"/>
    <property type="gene ID" value="DCAR_031323"/>
</dbReference>